<feature type="compositionally biased region" description="Polar residues" evidence="3">
    <location>
        <begin position="332"/>
        <end position="355"/>
    </location>
</feature>
<dbReference type="Proteomes" id="UP000053317">
    <property type="component" value="Unassembled WGS sequence"/>
</dbReference>
<organism evidence="5 6">
    <name type="scientific">Phaeomoniella chlamydospora</name>
    <name type="common">Phaeoacremonium chlamydosporum</name>
    <dbReference type="NCBI Taxonomy" id="158046"/>
    <lineage>
        <taxon>Eukaryota</taxon>
        <taxon>Fungi</taxon>
        <taxon>Dikarya</taxon>
        <taxon>Ascomycota</taxon>
        <taxon>Pezizomycotina</taxon>
        <taxon>Eurotiomycetes</taxon>
        <taxon>Chaetothyriomycetidae</taxon>
        <taxon>Phaeomoniellales</taxon>
        <taxon>Phaeomoniellaceae</taxon>
        <taxon>Phaeomoniella</taxon>
    </lineage>
</organism>
<evidence type="ECO:0000256" key="2">
    <source>
        <dbReference type="ARBA" id="ARBA00023306"/>
    </source>
</evidence>
<evidence type="ECO:0000313" key="5">
    <source>
        <dbReference type="EMBL" id="KKY18172.1"/>
    </source>
</evidence>
<comment type="caution">
    <text evidence="5">The sequence shown here is derived from an EMBL/GenBank/DDBJ whole genome shotgun (WGS) entry which is preliminary data.</text>
</comment>
<dbReference type="OrthoDB" id="341730at2759"/>
<feature type="region of interest" description="Disordered" evidence="3">
    <location>
        <begin position="1"/>
        <end position="99"/>
    </location>
</feature>
<keyword evidence="6" id="KW-1185">Reference proteome</keyword>
<proteinExistence type="inferred from homology"/>
<accession>A0A0G2E577</accession>
<feature type="domain" description="DNA replication factor Cdt1 C-terminal" evidence="4">
    <location>
        <begin position="358"/>
        <end position="457"/>
    </location>
</feature>
<keyword evidence="2" id="KW-0131">Cell cycle</keyword>
<evidence type="ECO:0000313" key="6">
    <source>
        <dbReference type="Proteomes" id="UP000053317"/>
    </source>
</evidence>
<reference evidence="5 6" key="1">
    <citation type="submission" date="2015-05" db="EMBL/GenBank/DDBJ databases">
        <title>Distinctive expansion of gene families associated with plant cell wall degradation and secondary metabolism in the genomes of grapevine trunk pathogens.</title>
        <authorList>
            <person name="Lawrence D.P."/>
            <person name="Travadon R."/>
            <person name="Rolshausen P.E."/>
            <person name="Baumgartner K."/>
        </authorList>
    </citation>
    <scope>NUCLEOTIDE SEQUENCE [LARGE SCALE GENOMIC DNA]</scope>
    <source>
        <strain evidence="5">UCRPC4</strain>
    </source>
</reference>
<evidence type="ECO:0000256" key="3">
    <source>
        <dbReference type="SAM" id="MobiDB-lite"/>
    </source>
</evidence>
<sequence length="504" mass="56140">MAAPTRASTRTRGVKASTTVAKPTANIRQSFGKVTKAHPSSVSGVAKKLQSKEVAGIIQTSAVGESSTTDKQNLKRKRDEKDSNNEQKKETGDIRDTKLLKKSRQSIPTIFEAPKSSRAGGKLPSHFTDTANQDHDNQIEHLRSASLPLPESLETLISLHLSFLKAMSLHFAHNGSSVPANMINLLESMTRIWKRRDVRKVDLRKMFGVRELSADPSKSEEEFVRKDASEVKRNKGAFRMLQSGLGMQCLLVEHVADVERRTGFNEQRLQEDFEKHVQELWQGAQRDPKITKSLSDLNKIPQLNIEIGAQQAVARYEKARSLKESILEPSKKQNSISTSPTKSPGQKQPTSTARKQTLLDRILEKQRLALSNPSPSSADLDLHRAKHRLPELVEILSGIQQQRTRNQNLAISRFPFSFGQLSQMIKDSFRSPIGKDEIWLSLKLLGMEEVGRGWVRIDGLNSSIEGKQSKGDQGIDMEGIIVVLSGRGVSAGEVRQRVEGIQTI</sequence>
<dbReference type="InterPro" id="IPR038090">
    <property type="entry name" value="Cdt1_C_WH_dom_sf"/>
</dbReference>
<feature type="region of interest" description="Disordered" evidence="3">
    <location>
        <begin position="324"/>
        <end position="355"/>
    </location>
</feature>
<dbReference type="InterPro" id="IPR032054">
    <property type="entry name" value="Cdt1_C"/>
</dbReference>
<comment type="similarity">
    <text evidence="1">Belongs to the Cdt1 family.</text>
</comment>
<reference evidence="5 6" key="2">
    <citation type="submission" date="2015-05" db="EMBL/GenBank/DDBJ databases">
        <authorList>
            <person name="Morales-Cruz A."/>
            <person name="Amrine K.C."/>
            <person name="Cantu D."/>
        </authorList>
    </citation>
    <scope>NUCLEOTIDE SEQUENCE [LARGE SCALE GENOMIC DNA]</scope>
    <source>
        <strain evidence="5">UCRPC4</strain>
    </source>
</reference>
<feature type="compositionally biased region" description="Polar residues" evidence="3">
    <location>
        <begin position="58"/>
        <end position="71"/>
    </location>
</feature>
<dbReference type="Pfam" id="PF26121">
    <property type="entry name" value="HTH_CDT1"/>
    <property type="match status" value="1"/>
</dbReference>
<gene>
    <name evidence="5" type="ORF">UCRPC4_g05057</name>
</gene>
<dbReference type="Gene3D" id="1.10.10.1420">
    <property type="entry name" value="DNA replication factor Cdt1, C-terminal WH domain"/>
    <property type="match status" value="1"/>
</dbReference>
<name>A0A0G2E577_PHACM</name>
<dbReference type="Pfam" id="PF16679">
    <property type="entry name" value="CDT1_C"/>
    <property type="match status" value="1"/>
</dbReference>
<dbReference type="AlphaFoldDB" id="A0A0G2E577"/>
<protein>
    <submittedName>
        <fullName evidence="5">Putative dna mismatch repair protein msh2</fullName>
    </submittedName>
</protein>
<feature type="compositionally biased region" description="Polar residues" evidence="3">
    <location>
        <begin position="1"/>
        <end position="29"/>
    </location>
</feature>
<dbReference type="EMBL" id="LCWF01000129">
    <property type="protein sequence ID" value="KKY18172.1"/>
    <property type="molecule type" value="Genomic_DNA"/>
</dbReference>
<evidence type="ECO:0000256" key="1">
    <source>
        <dbReference type="ARBA" id="ARBA00008356"/>
    </source>
</evidence>
<feature type="compositionally biased region" description="Basic and acidic residues" evidence="3">
    <location>
        <begin position="77"/>
        <end position="99"/>
    </location>
</feature>
<evidence type="ECO:0000259" key="4">
    <source>
        <dbReference type="Pfam" id="PF16679"/>
    </source>
</evidence>